<protein>
    <submittedName>
        <fullName evidence="1">Uncharacterized protein</fullName>
    </submittedName>
</protein>
<organism evidence="1 2">
    <name type="scientific">Scleroderma citrinum Foug A</name>
    <dbReference type="NCBI Taxonomy" id="1036808"/>
    <lineage>
        <taxon>Eukaryota</taxon>
        <taxon>Fungi</taxon>
        <taxon>Dikarya</taxon>
        <taxon>Basidiomycota</taxon>
        <taxon>Agaricomycotina</taxon>
        <taxon>Agaricomycetes</taxon>
        <taxon>Agaricomycetidae</taxon>
        <taxon>Boletales</taxon>
        <taxon>Sclerodermatineae</taxon>
        <taxon>Sclerodermataceae</taxon>
        <taxon>Scleroderma</taxon>
    </lineage>
</organism>
<accession>A0A0C2ZYM3</accession>
<dbReference type="EMBL" id="KN822017">
    <property type="protein sequence ID" value="KIM66538.1"/>
    <property type="molecule type" value="Genomic_DNA"/>
</dbReference>
<name>A0A0C2ZYM3_9AGAM</name>
<proteinExistence type="predicted"/>
<dbReference type="Proteomes" id="UP000053989">
    <property type="component" value="Unassembled WGS sequence"/>
</dbReference>
<gene>
    <name evidence="1" type="ORF">SCLCIDRAFT_1211297</name>
</gene>
<reference evidence="1 2" key="1">
    <citation type="submission" date="2014-04" db="EMBL/GenBank/DDBJ databases">
        <authorList>
            <consortium name="DOE Joint Genome Institute"/>
            <person name="Kuo A."/>
            <person name="Kohler A."/>
            <person name="Nagy L.G."/>
            <person name="Floudas D."/>
            <person name="Copeland A."/>
            <person name="Barry K.W."/>
            <person name="Cichocki N."/>
            <person name="Veneault-Fourrey C."/>
            <person name="LaButti K."/>
            <person name="Lindquist E.A."/>
            <person name="Lipzen A."/>
            <person name="Lundell T."/>
            <person name="Morin E."/>
            <person name="Murat C."/>
            <person name="Sun H."/>
            <person name="Tunlid A."/>
            <person name="Henrissat B."/>
            <person name="Grigoriev I.V."/>
            <person name="Hibbett D.S."/>
            <person name="Martin F."/>
            <person name="Nordberg H.P."/>
            <person name="Cantor M.N."/>
            <person name="Hua S.X."/>
        </authorList>
    </citation>
    <scope>NUCLEOTIDE SEQUENCE [LARGE SCALE GENOMIC DNA]</scope>
    <source>
        <strain evidence="1 2">Foug A</strain>
    </source>
</reference>
<sequence>MNWSSSRYSHPATCSPRLVLTTGVVSARVLEEPAAALHLRRTYPSSFSQSTSFSHAHSRDLPCLLIKSEFSRISHLFGPSLTRHRDAIQSMKDVRALGDYMRAA</sequence>
<keyword evidence="2" id="KW-1185">Reference proteome</keyword>
<evidence type="ECO:0000313" key="2">
    <source>
        <dbReference type="Proteomes" id="UP000053989"/>
    </source>
</evidence>
<dbReference type="AlphaFoldDB" id="A0A0C2ZYM3"/>
<reference evidence="2" key="2">
    <citation type="submission" date="2015-01" db="EMBL/GenBank/DDBJ databases">
        <title>Evolutionary Origins and Diversification of the Mycorrhizal Mutualists.</title>
        <authorList>
            <consortium name="DOE Joint Genome Institute"/>
            <consortium name="Mycorrhizal Genomics Consortium"/>
            <person name="Kohler A."/>
            <person name="Kuo A."/>
            <person name="Nagy L.G."/>
            <person name="Floudas D."/>
            <person name="Copeland A."/>
            <person name="Barry K.W."/>
            <person name="Cichocki N."/>
            <person name="Veneault-Fourrey C."/>
            <person name="LaButti K."/>
            <person name="Lindquist E.A."/>
            <person name="Lipzen A."/>
            <person name="Lundell T."/>
            <person name="Morin E."/>
            <person name="Murat C."/>
            <person name="Riley R."/>
            <person name="Ohm R."/>
            <person name="Sun H."/>
            <person name="Tunlid A."/>
            <person name="Henrissat B."/>
            <person name="Grigoriev I.V."/>
            <person name="Hibbett D.S."/>
            <person name="Martin F."/>
        </authorList>
    </citation>
    <scope>NUCLEOTIDE SEQUENCE [LARGE SCALE GENOMIC DNA]</scope>
    <source>
        <strain evidence="2">Foug A</strain>
    </source>
</reference>
<dbReference type="HOGENOM" id="CLU_2251641_0_0_1"/>
<evidence type="ECO:0000313" key="1">
    <source>
        <dbReference type="EMBL" id="KIM66538.1"/>
    </source>
</evidence>
<dbReference type="InParanoid" id="A0A0C2ZYM3"/>